<evidence type="ECO:0000313" key="7">
    <source>
        <dbReference type="Proteomes" id="UP000429523"/>
    </source>
</evidence>
<dbReference type="EMBL" id="QXGB01000008">
    <property type="protein sequence ID" value="KAE9237984.1"/>
    <property type="molecule type" value="Genomic_DNA"/>
</dbReference>
<name>A0A6A3TQ00_9STRA</name>
<evidence type="ECO:0000313" key="5">
    <source>
        <dbReference type="EMBL" id="KAE9258124.1"/>
    </source>
</evidence>
<protein>
    <submittedName>
        <fullName evidence="2">Uncharacterized protein</fullName>
    </submittedName>
</protein>
<dbReference type="EMBL" id="QXGA01000006">
    <property type="protein sequence ID" value="KAE9155789.1"/>
    <property type="molecule type" value="Genomic_DNA"/>
</dbReference>
<dbReference type="Proteomes" id="UP000433483">
    <property type="component" value="Unassembled WGS sequence"/>
</dbReference>
<evidence type="ECO:0000313" key="1">
    <source>
        <dbReference type="EMBL" id="KAE8950005.1"/>
    </source>
</evidence>
<dbReference type="EMBL" id="QXGE01000007">
    <property type="protein sequence ID" value="KAE9330415.1"/>
    <property type="molecule type" value="Genomic_DNA"/>
</dbReference>
<gene>
    <name evidence="6" type="ORF">PF001_g406</name>
    <name evidence="5" type="ORF">PF002_g419</name>
    <name evidence="4" type="ORF">PF005_g448</name>
    <name evidence="3" type="ORF">PF006_g323</name>
    <name evidence="2" type="ORF">PF007_g454</name>
    <name evidence="1" type="ORF">PF009_g489</name>
</gene>
<dbReference type="AlphaFoldDB" id="A0A6A3TQ00"/>
<reference evidence="7 8" key="1">
    <citation type="submission" date="2018-08" db="EMBL/GenBank/DDBJ databases">
        <title>Genomic investigation of the strawberry pathogen Phytophthora fragariae indicates pathogenicity is determined by transcriptional variation in three key races.</title>
        <authorList>
            <person name="Adams T.M."/>
            <person name="Armitage A.D."/>
            <person name="Sobczyk M.K."/>
            <person name="Bates H.J."/>
            <person name="Dunwell J.M."/>
            <person name="Nellist C.F."/>
            <person name="Harrison R.J."/>
        </authorList>
    </citation>
    <scope>NUCLEOTIDE SEQUENCE [LARGE SCALE GENOMIC DNA]</scope>
    <source>
        <strain evidence="6 9">A4</strain>
        <strain evidence="5 10">BC-1</strain>
        <strain evidence="4 8">NOV-27</strain>
        <strain evidence="3 11">NOV-5</strain>
        <strain evidence="2 12">NOV-71</strain>
        <strain evidence="1 7">NOV-9</strain>
    </source>
</reference>
<dbReference type="Proteomes" id="UP000429523">
    <property type="component" value="Unassembled WGS sequence"/>
</dbReference>
<dbReference type="EMBL" id="QXGF01000009">
    <property type="protein sequence ID" value="KAE8950005.1"/>
    <property type="molecule type" value="Genomic_DNA"/>
</dbReference>
<evidence type="ECO:0000313" key="2">
    <source>
        <dbReference type="EMBL" id="KAE9140974.1"/>
    </source>
</evidence>
<dbReference type="EMBL" id="QXFZ01000008">
    <property type="protein sequence ID" value="KAE9140974.1"/>
    <property type="molecule type" value="Genomic_DNA"/>
</dbReference>
<organism evidence="2 12">
    <name type="scientific">Phytophthora fragariae</name>
    <dbReference type="NCBI Taxonomy" id="53985"/>
    <lineage>
        <taxon>Eukaryota</taxon>
        <taxon>Sar</taxon>
        <taxon>Stramenopiles</taxon>
        <taxon>Oomycota</taxon>
        <taxon>Peronosporomycetes</taxon>
        <taxon>Peronosporales</taxon>
        <taxon>Peronosporaceae</taxon>
        <taxon>Phytophthora</taxon>
    </lineage>
</organism>
<evidence type="ECO:0000313" key="6">
    <source>
        <dbReference type="EMBL" id="KAE9330415.1"/>
    </source>
</evidence>
<dbReference type="Proteomes" id="UP000440732">
    <property type="component" value="Unassembled WGS sequence"/>
</dbReference>
<keyword evidence="8" id="KW-1185">Reference proteome</keyword>
<accession>A0A6A3TQ00</accession>
<dbReference type="Proteomes" id="UP000437068">
    <property type="component" value="Unassembled WGS sequence"/>
</dbReference>
<dbReference type="Proteomes" id="UP000441208">
    <property type="component" value="Unassembled WGS sequence"/>
</dbReference>
<evidence type="ECO:0000313" key="9">
    <source>
        <dbReference type="Proteomes" id="UP000437068"/>
    </source>
</evidence>
<proteinExistence type="predicted"/>
<dbReference type="EMBL" id="QXGD01000008">
    <property type="protein sequence ID" value="KAE9258124.1"/>
    <property type="molecule type" value="Genomic_DNA"/>
</dbReference>
<evidence type="ECO:0000313" key="10">
    <source>
        <dbReference type="Proteomes" id="UP000440367"/>
    </source>
</evidence>
<evidence type="ECO:0000313" key="4">
    <source>
        <dbReference type="EMBL" id="KAE9237984.1"/>
    </source>
</evidence>
<comment type="caution">
    <text evidence="2">The sequence shown here is derived from an EMBL/GenBank/DDBJ whole genome shotgun (WGS) entry which is preliminary data.</text>
</comment>
<evidence type="ECO:0000313" key="12">
    <source>
        <dbReference type="Proteomes" id="UP000441208"/>
    </source>
</evidence>
<dbReference type="Proteomes" id="UP000440367">
    <property type="component" value="Unassembled WGS sequence"/>
</dbReference>
<evidence type="ECO:0000313" key="3">
    <source>
        <dbReference type="EMBL" id="KAE9155789.1"/>
    </source>
</evidence>
<evidence type="ECO:0000313" key="11">
    <source>
        <dbReference type="Proteomes" id="UP000440732"/>
    </source>
</evidence>
<evidence type="ECO:0000313" key="8">
    <source>
        <dbReference type="Proteomes" id="UP000433483"/>
    </source>
</evidence>
<sequence>MGGGTQRRRLLAACAAVGCSNELYTKPDVDSKKVHTVVVGIYSSSCIANTGFCMSAGSSTLTSIPSSLTRPESRARAALL</sequence>